<dbReference type="Pfam" id="PF20148">
    <property type="entry name" value="DUF6531"/>
    <property type="match status" value="1"/>
</dbReference>
<keyword evidence="1" id="KW-0677">Repeat</keyword>
<gene>
    <name evidence="4" type="ORF">ACCI49_05070</name>
</gene>
<dbReference type="InterPro" id="IPR050708">
    <property type="entry name" value="T6SS_VgrG/RHS"/>
</dbReference>
<sequence length="1026" mass="116975">MTPERLTQLVPNLLKTLSPPPVTFAQGSPAAACQWLAEIQNLPSPADSTDHIHPLWPQAPEVSVNTYTVASAPVGQLLPGIGDGPTSLINIPGVNPLDICVPPMQRSRCIEGWVNGANGELAFESIDLALPGPLPFQWKRYYRSSISEDCGIGAGWRHSLSENLSVQGNTVELHTAEGRRVHFQLPAIGHGCYNRFERLLLFRQSLHSYRLTAFNEPHKIFRADGVNSALPLTEIRDQFGNALTIDYSEGLPRKIVSSWGRVLEFHSHGGRIIKLLNSHAPEEQQTLCIFDFHGGLLSDVYRGRERERYNYHDLSLVEVHCSRNGSTQFEYDHQGRCHKLRREETETLLSWQHTHNSCLVETIDRDSQQLRFDRFGQLIHEAQGQRQRSWLYDSYGNLCQHIGADGQRTFFRYDELGRVRRSTCAGVSNRYQYDENGFPEGILLNGDQPWLYRFSDKGRPLAIVDPEQQEWKFLYSDRGQLTQITDPEGGRVDFSWDGQGQLQAVRCGEKVWGFEYDHWQRMSALVVNEETWCEWRYGPEGELRESHIGMHQYGLDYSERGLPYAIHAGNSQSLHCEYDSAGNICQIQFADGNNWELHCNAHGQLTQLDTAKGNYRWHYDPIGQLVSYHTPDKRHLRWHYNTDGSISEYCDNDCRWYFNYNENGSIAGIRNNNGQSCEFHYDAHQRLIQANNLHSSVRFKYDQRNRVIAENHNSSDVRDFSLRYQYDSRGWLKNASSDNLDLAYTLTPCGSLYGIDANGEPILRTEIDGQKHIHVQGDIRSTYKFDAGRLAALDSGLALTWQFDRQAPLQLTTPILQAGLAQAHIERDKRGNITSEREIPGRKDYQYQYDGWGLMSTAECGEFKTYFRYDPFGRRLSKTCTHRKSTRQRRVTTSWSGLGIWAEAHQIDGKSRGIGHWIQHPLSGSLLCHWSSGTSEHYLTNPEGKPLVIFDTQGTIQWSRNSETGATANRGFGLEPSPWRGANLIADIETGLWYHTSGYWNPALNIWLNGTQVFARSTPDSSLAKL</sequence>
<name>A0ABV4NW89_9GAMM</name>
<dbReference type="Pfam" id="PF25023">
    <property type="entry name" value="TEN_YD-shell"/>
    <property type="match status" value="2"/>
</dbReference>
<dbReference type="PANTHER" id="PTHR32305:SF15">
    <property type="entry name" value="PROTEIN RHSA-RELATED"/>
    <property type="match status" value="1"/>
</dbReference>
<dbReference type="Proteomes" id="UP001569428">
    <property type="component" value="Unassembled WGS sequence"/>
</dbReference>
<keyword evidence="5" id="KW-1185">Reference proteome</keyword>
<accession>A0ABV4NW89</accession>
<evidence type="ECO:0000259" key="2">
    <source>
        <dbReference type="Pfam" id="PF20148"/>
    </source>
</evidence>
<feature type="domain" description="Teneurin-like YD-shell" evidence="3">
    <location>
        <begin position="635"/>
        <end position="744"/>
    </location>
</feature>
<reference evidence="4 5" key="1">
    <citation type="submission" date="2024-08" db="EMBL/GenBank/DDBJ databases">
        <authorList>
            <person name="Ishaq N."/>
        </authorList>
    </citation>
    <scope>NUCLEOTIDE SEQUENCE [LARGE SCALE GENOMIC DNA]</scope>
    <source>
        <strain evidence="4 5">DSM 18651</strain>
    </source>
</reference>
<dbReference type="InterPro" id="IPR056823">
    <property type="entry name" value="TEN-like_YD-shell"/>
</dbReference>
<feature type="domain" description="Teneurin-like YD-shell" evidence="3">
    <location>
        <begin position="392"/>
        <end position="558"/>
    </location>
</feature>
<protein>
    <submittedName>
        <fullName evidence="4">DUF6531 domain-containing protein</fullName>
    </submittedName>
</protein>
<dbReference type="Gene3D" id="2.180.10.10">
    <property type="entry name" value="RHS repeat-associated core"/>
    <property type="match status" value="1"/>
</dbReference>
<feature type="domain" description="DUF6531" evidence="2">
    <location>
        <begin position="114"/>
        <end position="183"/>
    </location>
</feature>
<dbReference type="RefSeq" id="WP_371837892.1">
    <property type="nucleotide sequence ID" value="NZ_JBGMEK010000007.1"/>
</dbReference>
<dbReference type="InterPro" id="IPR006530">
    <property type="entry name" value="YD"/>
</dbReference>
<organism evidence="4 5">
    <name type="scientific">Microbulbifer epialgicus</name>
    <dbReference type="NCBI Taxonomy" id="393907"/>
    <lineage>
        <taxon>Bacteria</taxon>
        <taxon>Pseudomonadati</taxon>
        <taxon>Pseudomonadota</taxon>
        <taxon>Gammaproteobacteria</taxon>
        <taxon>Cellvibrionales</taxon>
        <taxon>Microbulbiferaceae</taxon>
        <taxon>Microbulbifer</taxon>
    </lineage>
</organism>
<dbReference type="EMBL" id="JBGMEK010000007">
    <property type="protein sequence ID" value="MFA0810284.1"/>
    <property type="molecule type" value="Genomic_DNA"/>
</dbReference>
<evidence type="ECO:0000313" key="4">
    <source>
        <dbReference type="EMBL" id="MFA0810284.1"/>
    </source>
</evidence>
<evidence type="ECO:0000256" key="1">
    <source>
        <dbReference type="ARBA" id="ARBA00022737"/>
    </source>
</evidence>
<comment type="caution">
    <text evidence="4">The sequence shown here is derived from an EMBL/GenBank/DDBJ whole genome shotgun (WGS) entry which is preliminary data.</text>
</comment>
<evidence type="ECO:0000313" key="5">
    <source>
        <dbReference type="Proteomes" id="UP001569428"/>
    </source>
</evidence>
<evidence type="ECO:0000259" key="3">
    <source>
        <dbReference type="Pfam" id="PF25023"/>
    </source>
</evidence>
<proteinExistence type="predicted"/>
<dbReference type="PANTHER" id="PTHR32305">
    <property type="match status" value="1"/>
</dbReference>
<dbReference type="NCBIfam" id="TIGR01643">
    <property type="entry name" value="YD_repeat_2x"/>
    <property type="match status" value="3"/>
</dbReference>
<dbReference type="InterPro" id="IPR045351">
    <property type="entry name" value="DUF6531"/>
</dbReference>